<proteinExistence type="predicted"/>
<feature type="domain" description="Class II aldolase/adducin N-terminal" evidence="3">
    <location>
        <begin position="6"/>
        <end position="179"/>
    </location>
</feature>
<dbReference type="Proteomes" id="UP000223606">
    <property type="component" value="Chromosome 1"/>
</dbReference>
<dbReference type="GO" id="GO:0019323">
    <property type="term" value="P:pentose catabolic process"/>
    <property type="evidence" value="ECO:0007669"/>
    <property type="project" value="TreeGrafter"/>
</dbReference>
<evidence type="ECO:0000259" key="3">
    <source>
        <dbReference type="SMART" id="SM01007"/>
    </source>
</evidence>
<dbReference type="InterPro" id="IPR001303">
    <property type="entry name" value="Aldolase_II/adducin_N"/>
</dbReference>
<evidence type="ECO:0000313" key="5">
    <source>
        <dbReference type="Proteomes" id="UP000223606"/>
    </source>
</evidence>
<dbReference type="AlphaFoldDB" id="A0A2C9DBZ5"/>
<evidence type="ECO:0000313" key="4">
    <source>
        <dbReference type="EMBL" id="SON57786.1"/>
    </source>
</evidence>
<protein>
    <submittedName>
        <fullName evidence="4">L-fuculose phosphate aldolase</fullName>
        <ecNumber evidence="4">4.1.2.17</ecNumber>
    </submittedName>
</protein>
<sequence length="232" mass="24871">MTSSRADLLTGLRILEANGLIDFNGHASIRTEGGLVINSGKSVRSRLSADDLVTADQAGTVAPGCDAAPMEVHIHTEIYRRRPDVGAVVHGHPFWSTLLSSSGLDFAVVFAQASLLGDVMLYPSPLSINTPTLGGEVADRLGDRRAVLLRAHGIIVAAADIRTATVLALYLEDNARRQCLAAQMGGSSYCFSADEIAVSRKNLDRPNLYAKAWDYFEAKLASPPARSEPEMH</sequence>
<reference evidence="5" key="1">
    <citation type="submission" date="2017-09" db="EMBL/GenBank/DDBJ databases">
        <title>Genome sequence of Nannocystis excedens DSM 71.</title>
        <authorList>
            <person name="Blom J."/>
        </authorList>
    </citation>
    <scope>NUCLEOTIDE SEQUENCE [LARGE SCALE GENOMIC DNA]</scope>
    <source>
        <strain evidence="5">type strain: E19</strain>
    </source>
</reference>
<dbReference type="InterPro" id="IPR036409">
    <property type="entry name" value="Aldolase_II/adducin_N_sf"/>
</dbReference>
<dbReference type="GO" id="GO:0005829">
    <property type="term" value="C:cytosol"/>
    <property type="evidence" value="ECO:0007669"/>
    <property type="project" value="TreeGrafter"/>
</dbReference>
<dbReference type="Pfam" id="PF00596">
    <property type="entry name" value="Aldolase_II"/>
    <property type="match status" value="1"/>
</dbReference>
<keyword evidence="2 4" id="KW-0456">Lyase</keyword>
<name>A0A2C9DBZ5_9HYPH</name>
<keyword evidence="5" id="KW-1185">Reference proteome</keyword>
<evidence type="ECO:0000256" key="2">
    <source>
        <dbReference type="ARBA" id="ARBA00023239"/>
    </source>
</evidence>
<dbReference type="PANTHER" id="PTHR22789:SF0">
    <property type="entry name" value="3-OXO-TETRONATE 4-PHOSPHATE DECARBOXYLASE-RELATED"/>
    <property type="match status" value="1"/>
</dbReference>
<dbReference type="Gene3D" id="3.40.225.10">
    <property type="entry name" value="Class II aldolase/adducin N-terminal domain"/>
    <property type="match status" value="1"/>
</dbReference>
<organism evidence="4 5">
    <name type="scientific">Hartmannibacter diazotrophicus</name>
    <dbReference type="NCBI Taxonomy" id="1482074"/>
    <lineage>
        <taxon>Bacteria</taxon>
        <taxon>Pseudomonadati</taxon>
        <taxon>Pseudomonadota</taxon>
        <taxon>Alphaproteobacteria</taxon>
        <taxon>Hyphomicrobiales</taxon>
        <taxon>Pleomorphomonadaceae</taxon>
        <taxon>Hartmannibacter</taxon>
    </lineage>
</organism>
<dbReference type="SMART" id="SM01007">
    <property type="entry name" value="Aldolase_II"/>
    <property type="match status" value="1"/>
</dbReference>
<dbReference type="InterPro" id="IPR050197">
    <property type="entry name" value="Aldolase_class_II_sugar_metab"/>
</dbReference>
<dbReference type="SUPFAM" id="SSF53639">
    <property type="entry name" value="AraD/HMP-PK domain-like"/>
    <property type="match status" value="1"/>
</dbReference>
<dbReference type="GO" id="GO:0046872">
    <property type="term" value="F:metal ion binding"/>
    <property type="evidence" value="ECO:0007669"/>
    <property type="project" value="UniProtKB-KW"/>
</dbReference>
<dbReference type="EMBL" id="LT960614">
    <property type="protein sequence ID" value="SON57786.1"/>
    <property type="molecule type" value="Genomic_DNA"/>
</dbReference>
<dbReference type="KEGG" id="hdi:HDIA_4245"/>
<dbReference type="RefSeq" id="WP_197708061.1">
    <property type="nucleotide sequence ID" value="NZ_LT960614.1"/>
</dbReference>
<accession>A0A2C9DBZ5</accession>
<gene>
    <name evidence="4" type="primary">fucA_2</name>
    <name evidence="4" type="ORF">HDIA_4245</name>
</gene>
<keyword evidence="1" id="KW-0479">Metal-binding</keyword>
<dbReference type="PANTHER" id="PTHR22789">
    <property type="entry name" value="FUCULOSE PHOSPHATE ALDOLASE"/>
    <property type="match status" value="1"/>
</dbReference>
<dbReference type="GO" id="GO:0008738">
    <property type="term" value="F:L-fuculose-phosphate aldolase activity"/>
    <property type="evidence" value="ECO:0007669"/>
    <property type="project" value="UniProtKB-EC"/>
</dbReference>
<dbReference type="EC" id="4.1.2.17" evidence="4"/>
<evidence type="ECO:0000256" key="1">
    <source>
        <dbReference type="ARBA" id="ARBA00022723"/>
    </source>
</evidence>